<dbReference type="PANTHER" id="PTHR23505:SF79">
    <property type="entry name" value="PROTEIN SPINSTER"/>
    <property type="match status" value="1"/>
</dbReference>
<evidence type="ECO:0000313" key="11">
    <source>
        <dbReference type="Proteomes" id="UP000494256"/>
    </source>
</evidence>
<keyword evidence="5 7" id="KW-0472">Membrane</keyword>
<dbReference type="EMBL" id="CADEBC010000858">
    <property type="protein sequence ID" value="CAB3261404.1"/>
    <property type="molecule type" value="Genomic_DNA"/>
</dbReference>
<gene>
    <name evidence="8" type="ORF">APLA_LOCUS1044</name>
    <name evidence="9" type="ORF">APLA_LOCUS17851</name>
</gene>
<keyword evidence="3 7" id="KW-0812">Transmembrane</keyword>
<dbReference type="Proteomes" id="UP000494106">
    <property type="component" value="Unassembled WGS sequence"/>
</dbReference>
<feature type="transmembrane region" description="Helical" evidence="7">
    <location>
        <begin position="137"/>
        <end position="161"/>
    </location>
</feature>
<keyword evidence="10" id="KW-1185">Reference proteome</keyword>
<dbReference type="PANTHER" id="PTHR23505">
    <property type="entry name" value="SPINSTER"/>
    <property type="match status" value="1"/>
</dbReference>
<feature type="transmembrane region" description="Helical" evidence="7">
    <location>
        <begin position="51"/>
        <end position="73"/>
    </location>
</feature>
<dbReference type="AlphaFoldDB" id="A0A8S0YSV8"/>
<feature type="region of interest" description="Disordered" evidence="6">
    <location>
        <begin position="172"/>
        <end position="193"/>
    </location>
</feature>
<feature type="transmembrane region" description="Helical" evidence="7">
    <location>
        <begin position="25"/>
        <end position="44"/>
    </location>
</feature>
<protein>
    <recommendedName>
        <fullName evidence="12">Protein spinster</fullName>
    </recommendedName>
</protein>
<evidence type="ECO:0000256" key="4">
    <source>
        <dbReference type="ARBA" id="ARBA00022989"/>
    </source>
</evidence>
<evidence type="ECO:0000256" key="5">
    <source>
        <dbReference type="ARBA" id="ARBA00023136"/>
    </source>
</evidence>
<accession>A0A8S0YSV8</accession>
<dbReference type="Proteomes" id="UP000494256">
    <property type="component" value="Unassembled WGS sequence"/>
</dbReference>
<dbReference type="InterPro" id="IPR036259">
    <property type="entry name" value="MFS_trans_sf"/>
</dbReference>
<reference evidence="10 11" key="1">
    <citation type="submission" date="2020-04" db="EMBL/GenBank/DDBJ databases">
        <authorList>
            <person name="Wallbank WR R."/>
            <person name="Pardo Diaz C."/>
            <person name="Kozak K."/>
            <person name="Martin S."/>
            <person name="Jiggins C."/>
            <person name="Moest M."/>
            <person name="Warren A I."/>
            <person name="Byers J.R.P. K."/>
            <person name="Montejo-Kovacevich G."/>
            <person name="Yen C E."/>
        </authorList>
    </citation>
    <scope>NUCLEOTIDE SEQUENCE [LARGE SCALE GENOMIC DNA]</scope>
</reference>
<evidence type="ECO:0000256" key="2">
    <source>
        <dbReference type="ARBA" id="ARBA00022448"/>
    </source>
</evidence>
<evidence type="ECO:0000313" key="9">
    <source>
        <dbReference type="EMBL" id="CAB3261404.1"/>
    </source>
</evidence>
<evidence type="ECO:0008006" key="12">
    <source>
        <dbReference type="Google" id="ProtNLM"/>
    </source>
</evidence>
<sequence>MVSGLLGVALGSTLGTMLVKSFPRAHPIICGVGLLVSAPALALAITLVRDYFYPTFILIFIAETALNLNWAIVADMSMYVVIPPRRSTAEAFQILISHMFGDAGSPYLVGVISENLKRTLSPRQAPTPQIDFSSLQYALFVTCFIEVIGGVFFLIAAFYIVKDKLQADRAIAEADGHSSEPSHSTAHEDVEGE</sequence>
<dbReference type="EMBL" id="CADEBD010000051">
    <property type="protein sequence ID" value="CAB3221893.1"/>
    <property type="molecule type" value="Genomic_DNA"/>
</dbReference>
<evidence type="ECO:0000313" key="8">
    <source>
        <dbReference type="EMBL" id="CAB3221893.1"/>
    </source>
</evidence>
<evidence type="ECO:0000256" key="7">
    <source>
        <dbReference type="SAM" id="Phobius"/>
    </source>
</evidence>
<evidence type="ECO:0000256" key="3">
    <source>
        <dbReference type="ARBA" id="ARBA00022692"/>
    </source>
</evidence>
<dbReference type="SUPFAM" id="SSF103473">
    <property type="entry name" value="MFS general substrate transporter"/>
    <property type="match status" value="1"/>
</dbReference>
<evidence type="ECO:0000313" key="10">
    <source>
        <dbReference type="Proteomes" id="UP000494106"/>
    </source>
</evidence>
<dbReference type="OrthoDB" id="6770063at2759"/>
<name>A0A8S0YSV8_ARCPL</name>
<comment type="caution">
    <text evidence="8">The sequence shown here is derived from an EMBL/GenBank/DDBJ whole genome shotgun (WGS) entry which is preliminary data.</text>
</comment>
<evidence type="ECO:0000256" key="1">
    <source>
        <dbReference type="ARBA" id="ARBA00004141"/>
    </source>
</evidence>
<keyword evidence="4 7" id="KW-1133">Transmembrane helix</keyword>
<keyword evidence="2" id="KW-0813">Transport</keyword>
<dbReference type="InterPro" id="IPR044770">
    <property type="entry name" value="MFS_spinster-like"/>
</dbReference>
<comment type="subcellular location">
    <subcellularLocation>
        <location evidence="1">Membrane</location>
        <topology evidence="1">Multi-pass membrane protein</topology>
    </subcellularLocation>
</comment>
<proteinExistence type="predicted"/>
<dbReference type="GO" id="GO:0016020">
    <property type="term" value="C:membrane"/>
    <property type="evidence" value="ECO:0007669"/>
    <property type="project" value="UniProtKB-SubCell"/>
</dbReference>
<evidence type="ECO:0000256" key="6">
    <source>
        <dbReference type="SAM" id="MobiDB-lite"/>
    </source>
</evidence>
<organism evidence="8 11">
    <name type="scientific">Arctia plantaginis</name>
    <name type="common">Wood tiger moth</name>
    <name type="synonym">Phalaena plantaginis</name>
    <dbReference type="NCBI Taxonomy" id="874455"/>
    <lineage>
        <taxon>Eukaryota</taxon>
        <taxon>Metazoa</taxon>
        <taxon>Ecdysozoa</taxon>
        <taxon>Arthropoda</taxon>
        <taxon>Hexapoda</taxon>
        <taxon>Insecta</taxon>
        <taxon>Pterygota</taxon>
        <taxon>Neoptera</taxon>
        <taxon>Endopterygota</taxon>
        <taxon>Lepidoptera</taxon>
        <taxon>Glossata</taxon>
        <taxon>Ditrysia</taxon>
        <taxon>Noctuoidea</taxon>
        <taxon>Erebidae</taxon>
        <taxon>Arctiinae</taxon>
        <taxon>Arctia</taxon>
    </lineage>
</organism>